<evidence type="ECO:0000313" key="7">
    <source>
        <dbReference type="EMBL" id="AFM04089.1"/>
    </source>
</evidence>
<dbReference type="PATRIC" id="fig|880071.3.peg.1653"/>
<accession>I4AJF4</accession>
<evidence type="ECO:0000256" key="3">
    <source>
        <dbReference type="ARBA" id="ARBA00022898"/>
    </source>
</evidence>
<dbReference type="PANTHER" id="PTHR43780">
    <property type="entry name" value="1-AMINOCYCLOPROPANE-1-CARBOXYLATE DEAMINASE-RELATED"/>
    <property type="match status" value="1"/>
</dbReference>
<comment type="cofactor">
    <cofactor evidence="1">
        <name>pyridoxal 5'-phosphate</name>
        <dbReference type="ChEBI" id="CHEBI:597326"/>
    </cofactor>
</comment>
<evidence type="ECO:0000256" key="5">
    <source>
        <dbReference type="PIRSR" id="PIRSR006278-2"/>
    </source>
</evidence>
<dbReference type="GO" id="GO:0019148">
    <property type="term" value="F:D-cysteine desulfhydrase activity"/>
    <property type="evidence" value="ECO:0007669"/>
    <property type="project" value="TreeGrafter"/>
</dbReference>
<dbReference type="InterPro" id="IPR036052">
    <property type="entry name" value="TrpB-like_PALP_sf"/>
</dbReference>
<keyword evidence="8" id="KW-1185">Reference proteome</keyword>
<evidence type="ECO:0000256" key="2">
    <source>
        <dbReference type="ARBA" id="ARBA00008639"/>
    </source>
</evidence>
<evidence type="ECO:0000256" key="4">
    <source>
        <dbReference type="PIRSR" id="PIRSR006278-1"/>
    </source>
</evidence>
<dbReference type="Proteomes" id="UP000006054">
    <property type="component" value="Chromosome"/>
</dbReference>
<dbReference type="eggNOG" id="COG2515">
    <property type="taxonomic scope" value="Bacteria"/>
</dbReference>
<organism evidence="7 8">
    <name type="scientific">Bernardetia litoralis (strain ATCC 23117 / DSM 6794 / NBRC 15988 / NCIMB 1366 / Fx l1 / Sio-4)</name>
    <name type="common">Flexibacter litoralis</name>
    <dbReference type="NCBI Taxonomy" id="880071"/>
    <lineage>
        <taxon>Bacteria</taxon>
        <taxon>Pseudomonadati</taxon>
        <taxon>Bacteroidota</taxon>
        <taxon>Cytophagia</taxon>
        <taxon>Cytophagales</taxon>
        <taxon>Bernardetiaceae</taxon>
        <taxon>Bernardetia</taxon>
    </lineage>
</organism>
<dbReference type="AlphaFoldDB" id="I4AJF4"/>
<dbReference type="PANTHER" id="PTHR43780:SF2">
    <property type="entry name" value="1-AMINOCYCLOPROPANE-1-CARBOXYLATE DEAMINASE-RELATED"/>
    <property type="match status" value="1"/>
</dbReference>
<dbReference type="STRING" id="880071.Fleli_1679"/>
<comment type="similarity">
    <text evidence="2">Belongs to the ACC deaminase/D-cysteine desulfhydrase family.</text>
</comment>
<feature type="modified residue" description="N6-(pyridoxal phosphate)lysine" evidence="5">
    <location>
        <position position="50"/>
    </location>
</feature>
<dbReference type="Pfam" id="PF00291">
    <property type="entry name" value="PALP"/>
    <property type="match status" value="1"/>
</dbReference>
<keyword evidence="3 5" id="KW-0663">Pyridoxal phosphate</keyword>
<evidence type="ECO:0000259" key="6">
    <source>
        <dbReference type="Pfam" id="PF00291"/>
    </source>
</evidence>
<sequence length="315" mass="35899">MNTDLFPDLFAKFLSPIFVSDWKSELFEDKKLTIKVLRLDAEHKHIGGNKLYKLYYNLLEAKKQNKTKILTFGGAYSNHLRATAFATKELGMESIAIIRGEEHQNLNPVLTFCKEQNMNLHYISRTEYREKNNIDFIEKLKQQFGDFYLVPEGGSNALALKGTSYIPKIAFDLLKNDINYFVLAVGTGGTTAGILNGIENTKKLKSKVLAVSALKGGHFLKDDVEKLLNEFYENNVDKTKNILSNLILETNFHEGGYAKKSERLTNFINDFNQKNDFEIEPIYTGKAFFAVYNLAKEDFFEENSTIILIHTGGIF</sequence>
<evidence type="ECO:0000256" key="1">
    <source>
        <dbReference type="ARBA" id="ARBA00001933"/>
    </source>
</evidence>
<dbReference type="HOGENOM" id="CLU_048897_0_0_10"/>
<gene>
    <name evidence="7" type="ordered locus">Fleli_1679</name>
</gene>
<dbReference type="PIRSF" id="PIRSF006278">
    <property type="entry name" value="ACCD_DCysDesulf"/>
    <property type="match status" value="1"/>
</dbReference>
<dbReference type="RefSeq" id="WP_014797544.1">
    <property type="nucleotide sequence ID" value="NC_018018.1"/>
</dbReference>
<feature type="active site" description="Nucleophile" evidence="4">
    <location>
        <position position="77"/>
    </location>
</feature>
<dbReference type="SUPFAM" id="SSF53686">
    <property type="entry name" value="Tryptophan synthase beta subunit-like PLP-dependent enzymes"/>
    <property type="match status" value="1"/>
</dbReference>
<dbReference type="EMBL" id="CP003345">
    <property type="protein sequence ID" value="AFM04089.1"/>
    <property type="molecule type" value="Genomic_DNA"/>
</dbReference>
<dbReference type="InterPro" id="IPR027278">
    <property type="entry name" value="ACCD_DCysDesulf"/>
</dbReference>
<proteinExistence type="inferred from homology"/>
<evidence type="ECO:0000313" key="8">
    <source>
        <dbReference type="Proteomes" id="UP000006054"/>
    </source>
</evidence>
<reference evidence="8" key="1">
    <citation type="submission" date="2012-06" db="EMBL/GenBank/DDBJ databases">
        <title>The complete genome of Flexibacter litoralis DSM 6794.</title>
        <authorList>
            <person name="Lucas S."/>
            <person name="Copeland A."/>
            <person name="Lapidus A."/>
            <person name="Glavina del Rio T."/>
            <person name="Dalin E."/>
            <person name="Tice H."/>
            <person name="Bruce D."/>
            <person name="Goodwin L."/>
            <person name="Pitluck S."/>
            <person name="Peters L."/>
            <person name="Ovchinnikova G."/>
            <person name="Lu M."/>
            <person name="Kyrpides N."/>
            <person name="Mavromatis K."/>
            <person name="Ivanova N."/>
            <person name="Brettin T."/>
            <person name="Detter J.C."/>
            <person name="Han C."/>
            <person name="Larimer F."/>
            <person name="Land M."/>
            <person name="Hauser L."/>
            <person name="Markowitz V."/>
            <person name="Cheng J.-F."/>
            <person name="Hugenholtz P."/>
            <person name="Woyke T."/>
            <person name="Wu D."/>
            <person name="Spring S."/>
            <person name="Lang E."/>
            <person name="Kopitz M."/>
            <person name="Brambilla E."/>
            <person name="Klenk H.-P."/>
            <person name="Eisen J.A."/>
        </authorList>
    </citation>
    <scope>NUCLEOTIDE SEQUENCE [LARGE SCALE GENOMIC DNA]</scope>
    <source>
        <strain evidence="8">ATCC 23117 / DSM 6794 / NBRC 15988 / NCIMB 1366 / Sio-4</strain>
    </source>
</reference>
<dbReference type="InterPro" id="IPR001926">
    <property type="entry name" value="TrpB-like_PALP"/>
</dbReference>
<protein>
    <submittedName>
        <fullName evidence="7">1-aminocyclopropane-1-carboxylate deaminase</fullName>
    </submittedName>
</protein>
<dbReference type="Gene3D" id="3.40.50.1100">
    <property type="match status" value="2"/>
</dbReference>
<dbReference type="KEGG" id="fli:Fleli_1679"/>
<name>I4AJF4_BERLS</name>
<feature type="domain" description="Tryptophan synthase beta chain-like PALP" evidence="6">
    <location>
        <begin position="43"/>
        <end position="312"/>
    </location>
</feature>
<dbReference type="OrthoDB" id="9801249at2"/>